<dbReference type="InterPro" id="IPR013078">
    <property type="entry name" value="His_Pase_superF_clade-1"/>
</dbReference>
<evidence type="ECO:0000313" key="3">
    <source>
        <dbReference type="Proteomes" id="UP001295423"/>
    </source>
</evidence>
<gene>
    <name evidence="2" type="ORF">CYCCA115_LOCUS1150</name>
</gene>
<dbReference type="PANTHER" id="PTHR16469">
    <property type="entry name" value="UBIQUITIN-ASSOCIATED AND SH3 DOMAIN-CONTAINING BA-RELATED"/>
    <property type="match status" value="1"/>
</dbReference>
<dbReference type="SMART" id="SM00855">
    <property type="entry name" value="PGAM"/>
    <property type="match status" value="1"/>
</dbReference>
<dbReference type="InterPro" id="IPR029033">
    <property type="entry name" value="His_PPase_superfam"/>
</dbReference>
<evidence type="ECO:0000256" key="1">
    <source>
        <dbReference type="SAM" id="MobiDB-lite"/>
    </source>
</evidence>
<evidence type="ECO:0000313" key="2">
    <source>
        <dbReference type="EMBL" id="CAJ1925515.1"/>
    </source>
</evidence>
<proteinExistence type="predicted"/>
<dbReference type="AlphaFoldDB" id="A0AAD2CC10"/>
<dbReference type="PANTHER" id="PTHR16469:SF27">
    <property type="entry name" value="UBIQUITIN-ASSOCIATED AND SH3 DOMAIN-CONTAINING BA-RELATED"/>
    <property type="match status" value="1"/>
</dbReference>
<reference evidence="2" key="1">
    <citation type="submission" date="2023-08" db="EMBL/GenBank/DDBJ databases">
        <authorList>
            <person name="Audoor S."/>
            <person name="Bilcke G."/>
        </authorList>
    </citation>
    <scope>NUCLEOTIDE SEQUENCE</scope>
</reference>
<evidence type="ECO:0008006" key="4">
    <source>
        <dbReference type="Google" id="ProtNLM"/>
    </source>
</evidence>
<protein>
    <recommendedName>
        <fullName evidence="4">Phosphoglycerate mutase family protein</fullName>
    </recommendedName>
</protein>
<dbReference type="Gene3D" id="3.40.50.1240">
    <property type="entry name" value="Phosphoglycerate mutase-like"/>
    <property type="match status" value="1"/>
</dbReference>
<comment type="caution">
    <text evidence="2">The sequence shown here is derived from an EMBL/GenBank/DDBJ whole genome shotgun (WGS) entry which is preliminary data.</text>
</comment>
<dbReference type="EMBL" id="CAKOGP040000002">
    <property type="protein sequence ID" value="CAJ1925515.1"/>
    <property type="molecule type" value="Genomic_DNA"/>
</dbReference>
<name>A0AAD2CC10_9STRA</name>
<feature type="region of interest" description="Disordered" evidence="1">
    <location>
        <begin position="253"/>
        <end position="281"/>
    </location>
</feature>
<dbReference type="SUPFAM" id="SSF53254">
    <property type="entry name" value="Phosphoglycerate mutase-like"/>
    <property type="match status" value="1"/>
</dbReference>
<sequence length="390" mass="42956">MTEALIDSQTSANDATTTKIRQIQVILLRHGEREDEAEAYDKSQKTQQERVDPALTVLGHQQSLGAWRNILAYVPNDKPVMIACSPLRRCIGTALMVAAAALTSNPEEKVPKIVLPTDDVNDQQDTAEGAEKTIPVLVMNGLGDCAAQMRHMGGIGKVVKAGWLACAASPVNDCCRIDTKIADTAATPVTTTPLQNSLRRIAKKGGHLQTRWGDTIVTQSCKLQLWRESKYHSSESIPTSDLSIMTEPRTIQEHEDAGAGSTSSRLDDPVPMPRNAPSAEEQFEQTLERAVLLTAHAGLETCILVTHREAIRWIEEHRVVGEESPEATGEDGEQQKDKLNLSAIRSTTRTYCCVADYKVSLDLTDSEKPQFLSWETQKIVPWSALHRDQE</sequence>
<keyword evidence="3" id="KW-1185">Reference proteome</keyword>
<dbReference type="Proteomes" id="UP001295423">
    <property type="component" value="Unassembled WGS sequence"/>
</dbReference>
<dbReference type="CDD" id="cd07067">
    <property type="entry name" value="HP_PGM_like"/>
    <property type="match status" value="1"/>
</dbReference>
<dbReference type="Pfam" id="PF00300">
    <property type="entry name" value="His_Phos_1"/>
    <property type="match status" value="1"/>
</dbReference>
<dbReference type="InterPro" id="IPR051710">
    <property type="entry name" value="Phosphatase_SH3-domain"/>
</dbReference>
<accession>A0AAD2CC10</accession>
<organism evidence="2 3">
    <name type="scientific">Cylindrotheca closterium</name>
    <dbReference type="NCBI Taxonomy" id="2856"/>
    <lineage>
        <taxon>Eukaryota</taxon>
        <taxon>Sar</taxon>
        <taxon>Stramenopiles</taxon>
        <taxon>Ochrophyta</taxon>
        <taxon>Bacillariophyta</taxon>
        <taxon>Bacillariophyceae</taxon>
        <taxon>Bacillariophycidae</taxon>
        <taxon>Bacillariales</taxon>
        <taxon>Bacillariaceae</taxon>
        <taxon>Cylindrotheca</taxon>
    </lineage>
</organism>